<dbReference type="Proteomes" id="UP001564626">
    <property type="component" value="Unassembled WGS sequence"/>
</dbReference>
<sequence length="97" mass="10362">MHDRFGDRSRFSEHVAFGLVVLVALIAFVLIALQHWRRGATLLGGALVLAAVFRAVLSPERAGLLAIRSRPVDLLLYGGLGTLIIIDAVTIVGGPFS</sequence>
<keyword evidence="1" id="KW-1133">Transmembrane helix</keyword>
<proteinExistence type="predicted"/>
<evidence type="ECO:0000256" key="1">
    <source>
        <dbReference type="SAM" id="Phobius"/>
    </source>
</evidence>
<dbReference type="InterPro" id="IPR021385">
    <property type="entry name" value="DUF3017"/>
</dbReference>
<evidence type="ECO:0000313" key="2">
    <source>
        <dbReference type="EMBL" id="MEY8039333.1"/>
    </source>
</evidence>
<evidence type="ECO:0000313" key="3">
    <source>
        <dbReference type="Proteomes" id="UP001564626"/>
    </source>
</evidence>
<gene>
    <name evidence="2" type="ORF">AB8O55_07980</name>
</gene>
<feature type="transmembrane region" description="Helical" evidence="1">
    <location>
        <begin position="40"/>
        <end position="57"/>
    </location>
</feature>
<keyword evidence="1" id="KW-0812">Transmembrane</keyword>
<accession>A0ABV4CFP7</accession>
<dbReference type="Pfam" id="PF11222">
    <property type="entry name" value="DUF3017"/>
    <property type="match status" value="1"/>
</dbReference>
<feature type="transmembrane region" description="Helical" evidence="1">
    <location>
        <begin position="15"/>
        <end position="33"/>
    </location>
</feature>
<dbReference type="RefSeq" id="WP_345358002.1">
    <property type="nucleotide sequence ID" value="NZ_BAABII010000003.1"/>
</dbReference>
<comment type="caution">
    <text evidence="2">The sequence shown here is derived from an EMBL/GenBank/DDBJ whole genome shotgun (WGS) entry which is preliminary data.</text>
</comment>
<reference evidence="2 3" key="1">
    <citation type="submission" date="2024-08" db="EMBL/GenBank/DDBJ databases">
        <title>Genome mining of Saccharopolyspora cebuensis PGLac3 from Nigerian medicinal plant.</title>
        <authorList>
            <person name="Ezeobiora C.E."/>
            <person name="Igbokwe N.H."/>
            <person name="Amin D.H."/>
            <person name="Mendie U.E."/>
        </authorList>
    </citation>
    <scope>NUCLEOTIDE SEQUENCE [LARGE SCALE GENOMIC DNA]</scope>
    <source>
        <strain evidence="2 3">PGLac3</strain>
    </source>
</reference>
<name>A0ABV4CFP7_9PSEU</name>
<keyword evidence="3" id="KW-1185">Reference proteome</keyword>
<dbReference type="EMBL" id="JBGEHV010000010">
    <property type="protein sequence ID" value="MEY8039333.1"/>
    <property type="molecule type" value="Genomic_DNA"/>
</dbReference>
<keyword evidence="1" id="KW-0472">Membrane</keyword>
<protein>
    <submittedName>
        <fullName evidence="2">DUF3017 domain-containing protein</fullName>
    </submittedName>
</protein>
<feature type="transmembrane region" description="Helical" evidence="1">
    <location>
        <begin position="77"/>
        <end position="96"/>
    </location>
</feature>
<organism evidence="2 3">
    <name type="scientific">Saccharopolyspora cebuensis</name>
    <dbReference type="NCBI Taxonomy" id="418759"/>
    <lineage>
        <taxon>Bacteria</taxon>
        <taxon>Bacillati</taxon>
        <taxon>Actinomycetota</taxon>
        <taxon>Actinomycetes</taxon>
        <taxon>Pseudonocardiales</taxon>
        <taxon>Pseudonocardiaceae</taxon>
        <taxon>Saccharopolyspora</taxon>
    </lineage>
</organism>